<keyword evidence="3" id="KW-1185">Reference proteome</keyword>
<dbReference type="EMBL" id="BMJE01000008">
    <property type="protein sequence ID" value="GGB85686.1"/>
    <property type="molecule type" value="Genomic_DNA"/>
</dbReference>
<organism evidence="2 3">
    <name type="scientific">Flavobacterium suaedae</name>
    <dbReference type="NCBI Taxonomy" id="1767027"/>
    <lineage>
        <taxon>Bacteria</taxon>
        <taxon>Pseudomonadati</taxon>
        <taxon>Bacteroidota</taxon>
        <taxon>Flavobacteriia</taxon>
        <taxon>Flavobacteriales</taxon>
        <taxon>Flavobacteriaceae</taxon>
        <taxon>Flavobacterium</taxon>
    </lineage>
</organism>
<name>A0ABQ1K698_9FLAO</name>
<dbReference type="Pfam" id="PF14292">
    <property type="entry name" value="SusE"/>
    <property type="match status" value="1"/>
</dbReference>
<protein>
    <recommendedName>
        <fullName evidence="1">SusE outer membrane protein domain-containing protein</fullName>
    </recommendedName>
</protein>
<proteinExistence type="predicted"/>
<dbReference type="InterPro" id="IPR025970">
    <property type="entry name" value="SusE"/>
</dbReference>
<comment type="caution">
    <text evidence="2">The sequence shown here is derived from an EMBL/GenBank/DDBJ whole genome shotgun (WGS) entry which is preliminary data.</text>
</comment>
<accession>A0ABQ1K698</accession>
<dbReference type="Proteomes" id="UP000615760">
    <property type="component" value="Unassembled WGS sequence"/>
</dbReference>
<dbReference type="Gene3D" id="2.60.40.3620">
    <property type="match status" value="2"/>
</dbReference>
<evidence type="ECO:0000259" key="1">
    <source>
        <dbReference type="Pfam" id="PF14292"/>
    </source>
</evidence>
<sequence length="357" mass="37968">MSCSTDDNQIVIEKSTDPVLMSPDDGGVVTLTPSTADNAAVTFVWDHAAYSENTEINYSVEIALAETDFAEPVELANTTNRFASVTGGNLKTKLMSETGLNVAEDAEQVVIEARVIASLGDNSDLPMTSNSITLTIVFASGGEGPTEPALYMVGAPQAYYELDAWSPANAIPMRYIGDGTTQVFEAYVKVGAADGFKFVNAQADWGDIDGNYGTISGAQDGNLENSPGSGDIKIAETDGDGFYYVWVDIDNLTYEAVKMDWGIIGAATPSGWDAETPMTYNFAENKYSITVTLITEEMKFRSKNTGDAIYNDQWAFQVGADDTVVYNTGAGNIAVTAGETTIDLEIGFDGTATVSGL</sequence>
<gene>
    <name evidence="2" type="ORF">GCM10007424_27200</name>
</gene>
<evidence type="ECO:0000313" key="2">
    <source>
        <dbReference type="EMBL" id="GGB85686.1"/>
    </source>
</evidence>
<evidence type="ECO:0000313" key="3">
    <source>
        <dbReference type="Proteomes" id="UP000615760"/>
    </source>
</evidence>
<reference evidence="3" key="1">
    <citation type="journal article" date="2019" name="Int. J. Syst. Evol. Microbiol.">
        <title>The Global Catalogue of Microorganisms (GCM) 10K type strain sequencing project: providing services to taxonomists for standard genome sequencing and annotation.</title>
        <authorList>
            <consortium name="The Broad Institute Genomics Platform"/>
            <consortium name="The Broad Institute Genome Sequencing Center for Infectious Disease"/>
            <person name="Wu L."/>
            <person name="Ma J."/>
        </authorList>
    </citation>
    <scope>NUCLEOTIDE SEQUENCE [LARGE SCALE GENOMIC DNA]</scope>
    <source>
        <strain evidence="3">CGMCC 1.15461</strain>
    </source>
</reference>
<feature type="domain" description="SusE outer membrane protein" evidence="1">
    <location>
        <begin position="6"/>
        <end position="115"/>
    </location>
</feature>